<feature type="transmembrane region" description="Helical" evidence="1">
    <location>
        <begin position="9"/>
        <end position="27"/>
    </location>
</feature>
<proteinExistence type="predicted"/>
<feature type="transmembrane region" description="Helical" evidence="1">
    <location>
        <begin position="92"/>
        <end position="113"/>
    </location>
</feature>
<keyword evidence="1" id="KW-0812">Transmembrane</keyword>
<name>A0A1R3GXA2_9ROSI</name>
<gene>
    <name evidence="2" type="ORF">COLO4_32985</name>
</gene>
<accession>A0A1R3GXA2</accession>
<dbReference type="EMBL" id="AWUE01021355">
    <property type="protein sequence ID" value="OMO62630.1"/>
    <property type="molecule type" value="Genomic_DNA"/>
</dbReference>
<comment type="caution">
    <text evidence="2">The sequence shown here is derived from an EMBL/GenBank/DDBJ whole genome shotgun (WGS) entry which is preliminary data.</text>
</comment>
<feature type="transmembrane region" description="Helical" evidence="1">
    <location>
        <begin position="33"/>
        <end position="52"/>
    </location>
</feature>
<evidence type="ECO:0000313" key="3">
    <source>
        <dbReference type="Proteomes" id="UP000187203"/>
    </source>
</evidence>
<dbReference type="AlphaFoldDB" id="A0A1R3GXA2"/>
<keyword evidence="1" id="KW-0472">Membrane</keyword>
<keyword evidence="1" id="KW-1133">Transmembrane helix</keyword>
<evidence type="ECO:0000313" key="2">
    <source>
        <dbReference type="EMBL" id="OMO62630.1"/>
    </source>
</evidence>
<sequence>MMSSYFHSILANMCSFFCVTIVDYLVLMPDALLVASTIIYGFQWVGLDVFLINQSSMTGSIIFLRSQTEPSVYNVIHFSNSLSPFPFYFRRLIIWPVSVYNLWHLLWLSHYLVGNHTIL</sequence>
<evidence type="ECO:0000256" key="1">
    <source>
        <dbReference type="SAM" id="Phobius"/>
    </source>
</evidence>
<organism evidence="2 3">
    <name type="scientific">Corchorus olitorius</name>
    <dbReference type="NCBI Taxonomy" id="93759"/>
    <lineage>
        <taxon>Eukaryota</taxon>
        <taxon>Viridiplantae</taxon>
        <taxon>Streptophyta</taxon>
        <taxon>Embryophyta</taxon>
        <taxon>Tracheophyta</taxon>
        <taxon>Spermatophyta</taxon>
        <taxon>Magnoliopsida</taxon>
        <taxon>eudicotyledons</taxon>
        <taxon>Gunneridae</taxon>
        <taxon>Pentapetalae</taxon>
        <taxon>rosids</taxon>
        <taxon>malvids</taxon>
        <taxon>Malvales</taxon>
        <taxon>Malvaceae</taxon>
        <taxon>Grewioideae</taxon>
        <taxon>Apeibeae</taxon>
        <taxon>Corchorus</taxon>
    </lineage>
</organism>
<reference evidence="3" key="1">
    <citation type="submission" date="2013-09" db="EMBL/GenBank/DDBJ databases">
        <title>Corchorus olitorius genome sequencing.</title>
        <authorList>
            <person name="Alam M."/>
            <person name="Haque M.S."/>
            <person name="Islam M.S."/>
            <person name="Emdad E.M."/>
            <person name="Islam M.M."/>
            <person name="Ahmed B."/>
            <person name="Halim A."/>
            <person name="Hossen Q.M.M."/>
            <person name="Hossain M.Z."/>
            <person name="Ahmed R."/>
            <person name="Khan M.M."/>
            <person name="Islam R."/>
            <person name="Rashid M.M."/>
            <person name="Khan S.A."/>
            <person name="Rahman M.S."/>
            <person name="Alam M."/>
            <person name="Yahiya A.S."/>
            <person name="Khan M.S."/>
            <person name="Azam M.S."/>
            <person name="Haque T."/>
            <person name="Lashkar M.Z.H."/>
            <person name="Akhand A.I."/>
            <person name="Morshed G."/>
            <person name="Roy S."/>
            <person name="Uddin K.S."/>
            <person name="Rabeya T."/>
            <person name="Hossain A.S."/>
            <person name="Chowdhury A."/>
            <person name="Snigdha A.R."/>
            <person name="Mortoza M.S."/>
            <person name="Matin S.A."/>
            <person name="Hoque S.M.E."/>
            <person name="Islam M.K."/>
            <person name="Roy D.K."/>
            <person name="Haider R."/>
            <person name="Moosa M.M."/>
            <person name="Elias S.M."/>
            <person name="Hasan A.M."/>
            <person name="Jahan S."/>
            <person name="Shafiuddin M."/>
            <person name="Mahmood N."/>
            <person name="Shommy N.S."/>
        </authorList>
    </citation>
    <scope>NUCLEOTIDE SEQUENCE [LARGE SCALE GENOMIC DNA]</scope>
    <source>
        <strain evidence="3">cv. O-4</strain>
    </source>
</reference>
<dbReference type="Proteomes" id="UP000187203">
    <property type="component" value="Unassembled WGS sequence"/>
</dbReference>
<protein>
    <submittedName>
        <fullName evidence="2">Uncharacterized protein</fullName>
    </submittedName>
</protein>
<keyword evidence="3" id="KW-1185">Reference proteome</keyword>